<comment type="caution">
    <text evidence="3">The sequence shown here is derived from an EMBL/GenBank/DDBJ whole genome shotgun (WGS) entry which is preliminary data.</text>
</comment>
<dbReference type="InterPro" id="IPR007029">
    <property type="entry name" value="YHS_dom"/>
</dbReference>
<evidence type="ECO:0000259" key="2">
    <source>
        <dbReference type="Pfam" id="PF04945"/>
    </source>
</evidence>
<dbReference type="NCBIfam" id="NF041384">
    <property type="entry name" value="YHS_seleno_dom"/>
    <property type="match status" value="1"/>
</dbReference>
<dbReference type="EMBL" id="RQXV01000005">
    <property type="protein sequence ID" value="RRC99288.1"/>
    <property type="molecule type" value="Genomic_DNA"/>
</dbReference>
<dbReference type="OrthoDB" id="344729at2"/>
<sequence length="152" mass="17357">MYKILFSTLLICISSFSFAAEPVSMSYWNKVAIEGHDTVAYHDTHVRSSHQQVLGQKQFTVDWGGAKWRFASQASADKFAADPARYKPEYNGHCANALSLGEGLIKTDGTVWEFFGDQLHLFYAERGRQRWLNGDWQVYKQDANKAWQALTQ</sequence>
<organism evidence="3 4">
    <name type="scientific">Amphritea balenae</name>
    <dbReference type="NCBI Taxonomy" id="452629"/>
    <lineage>
        <taxon>Bacteria</taxon>
        <taxon>Pseudomonadati</taxon>
        <taxon>Pseudomonadota</taxon>
        <taxon>Gammaproteobacteria</taxon>
        <taxon>Oceanospirillales</taxon>
        <taxon>Oceanospirillaceae</taxon>
        <taxon>Amphritea</taxon>
    </lineage>
</organism>
<reference evidence="3 4" key="1">
    <citation type="submission" date="2018-11" db="EMBL/GenBank/DDBJ databases">
        <title>The draft genome sequence of Amphritea balenae JAMM 1525T.</title>
        <authorList>
            <person name="Fang Z."/>
            <person name="Zhang Y."/>
            <person name="Han X."/>
        </authorList>
    </citation>
    <scope>NUCLEOTIDE SEQUENCE [LARGE SCALE GENOMIC DNA]</scope>
    <source>
        <strain evidence="3 4">JAMM 1525</strain>
    </source>
</reference>
<proteinExistence type="predicted"/>
<dbReference type="RefSeq" id="WP_124926126.1">
    <property type="nucleotide sequence ID" value="NZ_BMOH01000004.1"/>
</dbReference>
<accession>A0A3P1SQ32</accession>
<gene>
    <name evidence="3" type="ORF">EHS89_10605</name>
</gene>
<evidence type="ECO:0000313" key="3">
    <source>
        <dbReference type="EMBL" id="RRC99288.1"/>
    </source>
</evidence>
<dbReference type="AlphaFoldDB" id="A0A3P1SQ32"/>
<feature type="domain" description="YHS" evidence="2">
    <location>
        <begin position="52"/>
        <end position="89"/>
    </location>
</feature>
<protein>
    <submittedName>
        <fullName evidence="3">YHS domain-containing protein</fullName>
    </submittedName>
</protein>
<dbReference type="Pfam" id="PF04945">
    <property type="entry name" value="YHS"/>
    <property type="match status" value="1"/>
</dbReference>
<evidence type="ECO:0000256" key="1">
    <source>
        <dbReference type="SAM" id="SignalP"/>
    </source>
</evidence>
<feature type="chain" id="PRO_5018049242" evidence="1">
    <location>
        <begin position="20"/>
        <end position="152"/>
    </location>
</feature>
<name>A0A3P1SQ32_9GAMM</name>
<keyword evidence="1" id="KW-0732">Signal</keyword>
<feature type="signal peptide" evidence="1">
    <location>
        <begin position="1"/>
        <end position="19"/>
    </location>
</feature>
<keyword evidence="4" id="KW-1185">Reference proteome</keyword>
<evidence type="ECO:0000313" key="4">
    <source>
        <dbReference type="Proteomes" id="UP000267535"/>
    </source>
</evidence>
<dbReference type="Proteomes" id="UP000267535">
    <property type="component" value="Unassembled WGS sequence"/>
</dbReference>